<dbReference type="Pfam" id="PF09514">
    <property type="entry name" value="SSXRD"/>
    <property type="match status" value="1"/>
</dbReference>
<dbReference type="EMBL" id="LZPO01117094">
    <property type="protein sequence ID" value="OBS57446.1"/>
    <property type="molecule type" value="Genomic_DNA"/>
</dbReference>
<evidence type="ECO:0000313" key="3">
    <source>
        <dbReference type="Proteomes" id="UP000092124"/>
    </source>
</evidence>
<evidence type="ECO:0000259" key="1">
    <source>
        <dbReference type="PROSITE" id="PS50806"/>
    </source>
</evidence>
<dbReference type="GO" id="GO:0006355">
    <property type="term" value="P:regulation of DNA-templated transcription"/>
    <property type="evidence" value="ECO:0007669"/>
    <property type="project" value="InterPro"/>
</dbReference>
<gene>
    <name evidence="2" type="ORF">A6R68_11429</name>
</gene>
<dbReference type="SMART" id="SM00349">
    <property type="entry name" value="KRAB"/>
    <property type="match status" value="1"/>
</dbReference>
<proteinExistence type="predicted"/>
<dbReference type="InterPro" id="IPR001909">
    <property type="entry name" value="KRAB"/>
</dbReference>
<dbReference type="InterPro" id="IPR019041">
    <property type="entry name" value="SSXRD_motif"/>
</dbReference>
<dbReference type="InterPro" id="IPR036051">
    <property type="entry name" value="KRAB_dom_sf"/>
</dbReference>
<evidence type="ECO:0000313" key="2">
    <source>
        <dbReference type="EMBL" id="OBS57446.1"/>
    </source>
</evidence>
<protein>
    <recommendedName>
        <fullName evidence="1">KRAB-related domain-containing protein</fullName>
    </recommendedName>
</protein>
<dbReference type="PROSITE" id="PS50806">
    <property type="entry name" value="KRAB_RELATED"/>
    <property type="match status" value="1"/>
</dbReference>
<dbReference type="Proteomes" id="UP000092124">
    <property type="component" value="Unassembled WGS sequence"/>
</dbReference>
<dbReference type="Pfam" id="PF01352">
    <property type="entry name" value="KRAB"/>
    <property type="match status" value="1"/>
</dbReference>
<dbReference type="InterPro" id="IPR003655">
    <property type="entry name" value="aKRAB"/>
</dbReference>
<reference evidence="2 3" key="1">
    <citation type="submission" date="2016-06" db="EMBL/GenBank/DDBJ databases">
        <title>The Draft Genome Sequence and Annotation of the Desert Woodrat Neotoma lepida.</title>
        <authorList>
            <person name="Campbell M."/>
            <person name="Oakeson K.F."/>
            <person name="Yandell M."/>
            <person name="Halpert J.R."/>
            <person name="Dearing D."/>
        </authorList>
    </citation>
    <scope>NUCLEOTIDE SEQUENCE [LARGE SCALE GENOMIC DNA]</scope>
    <source>
        <strain evidence="2">417</strain>
        <tissue evidence="2">Liver</tissue>
    </source>
</reference>
<name>A0A1A6FU20_NEOLE</name>
<comment type="caution">
    <text evidence="2">The sequence shown here is derived from an EMBL/GenBank/DDBJ whole genome shotgun (WGS) entry which is preliminary data.</text>
</comment>
<dbReference type="Gene3D" id="6.10.140.140">
    <property type="match status" value="1"/>
</dbReference>
<dbReference type="GO" id="GO:0005634">
    <property type="term" value="C:nucleus"/>
    <property type="evidence" value="ECO:0007669"/>
    <property type="project" value="InterPro"/>
</dbReference>
<feature type="domain" description="KRAB-related" evidence="1">
    <location>
        <begin position="1"/>
        <end position="60"/>
    </location>
</feature>
<dbReference type="AlphaFoldDB" id="A0A1A6FU20"/>
<organism evidence="2 3">
    <name type="scientific">Neotoma lepida</name>
    <name type="common">Desert woodrat</name>
    <dbReference type="NCBI Taxonomy" id="56216"/>
    <lineage>
        <taxon>Eukaryota</taxon>
        <taxon>Metazoa</taxon>
        <taxon>Chordata</taxon>
        <taxon>Craniata</taxon>
        <taxon>Vertebrata</taxon>
        <taxon>Euteleostomi</taxon>
        <taxon>Mammalia</taxon>
        <taxon>Eutheria</taxon>
        <taxon>Euarchontoglires</taxon>
        <taxon>Glires</taxon>
        <taxon>Rodentia</taxon>
        <taxon>Myomorpha</taxon>
        <taxon>Muroidea</taxon>
        <taxon>Cricetidae</taxon>
        <taxon>Neotominae</taxon>
        <taxon>Neotoma</taxon>
    </lineage>
</organism>
<dbReference type="OrthoDB" id="9802659at2759"/>
<keyword evidence="3" id="KW-1185">Reference proteome</keyword>
<dbReference type="PANTHER" id="PTHR14112:SF5">
    <property type="entry name" value="SSXB10 PROTEIN-RELATED"/>
    <property type="match status" value="1"/>
</dbReference>
<sequence length="99" mass="11882">DFEVIATYFSEEEWAKLTKWQKSAYVYMRRNYIRMTGLGVTVNQPVFMRGKEELEYTVHGHDTAESGIWVNTWSHRLRERKTRVIYEEISDPEESDDDE</sequence>
<dbReference type="SUPFAM" id="SSF109640">
    <property type="entry name" value="KRAB domain (Kruppel-associated box)"/>
    <property type="match status" value="1"/>
</dbReference>
<accession>A0A1A6FU20</accession>
<dbReference type="STRING" id="56216.A0A1A6FU20"/>
<dbReference type="PANTHER" id="PTHR14112">
    <property type="entry name" value="SYNOVIAL SARCOMA, X MEMBER"/>
    <property type="match status" value="1"/>
</dbReference>
<feature type="non-terminal residue" evidence="2">
    <location>
        <position position="1"/>
    </location>
</feature>